<dbReference type="AlphaFoldDB" id="M8BEF6"/>
<accession>M8BEF6</accession>
<name>M8BEF6_AEGTA</name>
<evidence type="ECO:0000313" key="1">
    <source>
        <dbReference type="EnsemblPlants" id="EMT12346"/>
    </source>
</evidence>
<organism evidence="1">
    <name type="scientific">Aegilops tauschii</name>
    <name type="common">Tausch's goatgrass</name>
    <name type="synonym">Aegilops squarrosa</name>
    <dbReference type="NCBI Taxonomy" id="37682"/>
    <lineage>
        <taxon>Eukaryota</taxon>
        <taxon>Viridiplantae</taxon>
        <taxon>Streptophyta</taxon>
        <taxon>Embryophyta</taxon>
        <taxon>Tracheophyta</taxon>
        <taxon>Spermatophyta</taxon>
        <taxon>Magnoliopsida</taxon>
        <taxon>Liliopsida</taxon>
        <taxon>Poales</taxon>
        <taxon>Poaceae</taxon>
        <taxon>BOP clade</taxon>
        <taxon>Pooideae</taxon>
        <taxon>Triticodae</taxon>
        <taxon>Triticeae</taxon>
        <taxon>Triticinae</taxon>
        <taxon>Aegilops</taxon>
    </lineage>
</organism>
<reference evidence="1" key="1">
    <citation type="submission" date="2015-06" db="UniProtKB">
        <authorList>
            <consortium name="EnsemblPlants"/>
        </authorList>
    </citation>
    <scope>IDENTIFICATION</scope>
</reference>
<protein>
    <submittedName>
        <fullName evidence="1">Uncharacterized protein</fullName>
    </submittedName>
</protein>
<sequence>MEGEGAPTRGALSRSSGNRVCGRFNELGEQHWPTTKRLCAAEISHHATKLAAATGEEGAAERLEAAKADYELAYALYRSACEYYLHVLSHLF</sequence>
<dbReference type="EnsemblPlants" id="EMT12346">
    <property type="protein sequence ID" value="EMT12346"/>
    <property type="gene ID" value="F775_43965"/>
</dbReference>
<proteinExistence type="predicted"/>